<dbReference type="Proteomes" id="UP000216013">
    <property type="component" value="Unassembled WGS sequence"/>
</dbReference>
<gene>
    <name evidence="2" type="ORF">CHH64_09305</name>
</gene>
<accession>A0A268AB21</accession>
<dbReference type="RefSeq" id="WP_095260973.1">
    <property type="nucleotide sequence ID" value="NZ_NPBV01000015.1"/>
</dbReference>
<organism evidence="2 3">
    <name type="scientific">Terribacillus saccharophilus</name>
    <dbReference type="NCBI Taxonomy" id="361277"/>
    <lineage>
        <taxon>Bacteria</taxon>
        <taxon>Bacillati</taxon>
        <taxon>Bacillota</taxon>
        <taxon>Bacilli</taxon>
        <taxon>Bacillales</taxon>
        <taxon>Bacillaceae</taxon>
        <taxon>Terribacillus</taxon>
    </lineage>
</organism>
<protein>
    <submittedName>
        <fullName evidence="2">Uncharacterized protein</fullName>
    </submittedName>
</protein>
<evidence type="ECO:0000313" key="3">
    <source>
        <dbReference type="Proteomes" id="UP000216013"/>
    </source>
</evidence>
<sequence length="202" mass="23485">MSNGKESLSPSEMDPNDLPDVPAFQDEYTREYMQSTEKVKDGYYPLISKTNGFTLHFPEDMVVDDTSNAQPDELYESLIFHYEDNDIAAMDEFTIHYISPVSDIEWSKDYMNRRAGQELIFEKIDADYENQYIEVAEIKPDDSTLTLAALIWNDNDQQTQVFTNIICRKDIDKDECASLQEKEREKVLDVFKSIKFLDDKGK</sequence>
<reference evidence="2 3" key="1">
    <citation type="submission" date="2017-07" db="EMBL/GenBank/DDBJ databases">
        <title>Isolation and whole genome analysis of endospore-forming bacteria from heroin.</title>
        <authorList>
            <person name="Kalinowski J."/>
            <person name="Ahrens B."/>
            <person name="Al-Dilaimi A."/>
            <person name="Winkler A."/>
            <person name="Wibberg D."/>
            <person name="Schleenbecker U."/>
            <person name="Ruckert C."/>
            <person name="Wolfel R."/>
            <person name="Grass G."/>
        </authorList>
    </citation>
    <scope>NUCLEOTIDE SEQUENCE [LARGE SCALE GENOMIC DNA]</scope>
    <source>
        <strain evidence="2 3">7528</strain>
    </source>
</reference>
<name>A0A268AB21_9BACI</name>
<feature type="compositionally biased region" description="Polar residues" evidence="1">
    <location>
        <begin position="1"/>
        <end position="10"/>
    </location>
</feature>
<evidence type="ECO:0000256" key="1">
    <source>
        <dbReference type="SAM" id="MobiDB-lite"/>
    </source>
</evidence>
<proteinExistence type="predicted"/>
<feature type="region of interest" description="Disordered" evidence="1">
    <location>
        <begin position="1"/>
        <end position="22"/>
    </location>
</feature>
<evidence type="ECO:0000313" key="2">
    <source>
        <dbReference type="EMBL" id="PAD21325.1"/>
    </source>
</evidence>
<dbReference type="AlphaFoldDB" id="A0A268AB21"/>
<comment type="caution">
    <text evidence="2">The sequence shown here is derived from an EMBL/GenBank/DDBJ whole genome shotgun (WGS) entry which is preliminary data.</text>
</comment>
<dbReference type="EMBL" id="NPBV01000015">
    <property type="protein sequence ID" value="PAD21325.1"/>
    <property type="molecule type" value="Genomic_DNA"/>
</dbReference>